<organism evidence="1">
    <name type="scientific">Arundo donax</name>
    <name type="common">Giant reed</name>
    <name type="synonym">Donax arundinaceus</name>
    <dbReference type="NCBI Taxonomy" id="35708"/>
    <lineage>
        <taxon>Eukaryota</taxon>
        <taxon>Viridiplantae</taxon>
        <taxon>Streptophyta</taxon>
        <taxon>Embryophyta</taxon>
        <taxon>Tracheophyta</taxon>
        <taxon>Spermatophyta</taxon>
        <taxon>Magnoliopsida</taxon>
        <taxon>Liliopsida</taxon>
        <taxon>Poales</taxon>
        <taxon>Poaceae</taxon>
        <taxon>PACMAD clade</taxon>
        <taxon>Arundinoideae</taxon>
        <taxon>Arundineae</taxon>
        <taxon>Arundo</taxon>
    </lineage>
</organism>
<name>A0A0A9GIE2_ARUDO</name>
<dbReference type="AlphaFoldDB" id="A0A0A9GIE2"/>
<accession>A0A0A9GIE2</accession>
<reference evidence="1" key="1">
    <citation type="submission" date="2014-09" db="EMBL/GenBank/DDBJ databases">
        <authorList>
            <person name="Magalhaes I.L.F."/>
            <person name="Oliveira U."/>
            <person name="Santos F.R."/>
            <person name="Vidigal T.H.D.A."/>
            <person name="Brescovit A.D."/>
            <person name="Santos A.J."/>
        </authorList>
    </citation>
    <scope>NUCLEOTIDE SEQUENCE</scope>
    <source>
        <tissue evidence="1">Shoot tissue taken approximately 20 cm above the soil surface</tissue>
    </source>
</reference>
<reference evidence="1" key="2">
    <citation type="journal article" date="2015" name="Data Brief">
        <title>Shoot transcriptome of the giant reed, Arundo donax.</title>
        <authorList>
            <person name="Barrero R.A."/>
            <person name="Guerrero F.D."/>
            <person name="Moolhuijzen P."/>
            <person name="Goolsby J.A."/>
            <person name="Tidwell J."/>
            <person name="Bellgard S.E."/>
            <person name="Bellgard M.I."/>
        </authorList>
    </citation>
    <scope>NUCLEOTIDE SEQUENCE</scope>
    <source>
        <tissue evidence="1">Shoot tissue taken approximately 20 cm above the soil surface</tissue>
    </source>
</reference>
<proteinExistence type="predicted"/>
<sequence>MNQLEFLCSSLVTSRVAVLVLNFSPLIFTRQLVYITQNPQAIDNAKEHLLAIFYAIFAVL</sequence>
<evidence type="ECO:0000313" key="1">
    <source>
        <dbReference type="EMBL" id="JAE22301.1"/>
    </source>
</evidence>
<protein>
    <submittedName>
        <fullName evidence="1">Uncharacterized protein</fullName>
    </submittedName>
</protein>
<dbReference type="EMBL" id="GBRH01175595">
    <property type="protein sequence ID" value="JAE22301.1"/>
    <property type="molecule type" value="Transcribed_RNA"/>
</dbReference>